<evidence type="ECO:0000313" key="2">
    <source>
        <dbReference type="Proteomes" id="UP000253314"/>
    </source>
</evidence>
<dbReference type="Proteomes" id="UP000253314">
    <property type="component" value="Unassembled WGS sequence"/>
</dbReference>
<protein>
    <submittedName>
        <fullName evidence="1">Uncharacterized protein</fullName>
    </submittedName>
</protein>
<dbReference type="EMBL" id="QOCW01000016">
    <property type="protein sequence ID" value="RBW68775.1"/>
    <property type="molecule type" value="Genomic_DNA"/>
</dbReference>
<proteinExistence type="predicted"/>
<organism evidence="1 2">
    <name type="scientific">Bacillus taeanensis</name>
    <dbReference type="NCBI Taxonomy" id="273032"/>
    <lineage>
        <taxon>Bacteria</taxon>
        <taxon>Bacillati</taxon>
        <taxon>Bacillota</taxon>
        <taxon>Bacilli</taxon>
        <taxon>Bacillales</taxon>
        <taxon>Bacillaceae</taxon>
        <taxon>Bacillus</taxon>
    </lineage>
</organism>
<gene>
    <name evidence="1" type="ORF">DS031_14610</name>
</gene>
<keyword evidence="2" id="KW-1185">Reference proteome</keyword>
<dbReference type="AlphaFoldDB" id="A0A366XUE9"/>
<accession>A0A366XUE9</accession>
<dbReference type="RefSeq" id="WP_113806817.1">
    <property type="nucleotide sequence ID" value="NZ_QOCW01000016.1"/>
</dbReference>
<evidence type="ECO:0000313" key="1">
    <source>
        <dbReference type="EMBL" id="RBW68775.1"/>
    </source>
</evidence>
<name>A0A366XUE9_9BACI</name>
<sequence>MDKQQRFNEIKQAYEDIELMEISQGKKEKYYEALMDELKSEFDISMMKKAKPNEENKAVLALYRKLLIGRGLDL</sequence>
<comment type="caution">
    <text evidence="1">The sequence shown here is derived from an EMBL/GenBank/DDBJ whole genome shotgun (WGS) entry which is preliminary data.</text>
</comment>
<reference evidence="1 2" key="1">
    <citation type="submission" date="2018-07" db="EMBL/GenBank/DDBJ databases">
        <title>Lottiidibacillus patelloidae gen. nov., sp. nov., isolated from the intestinal tract of a marine limpet and the reclassification of B. taeanensis BH030017T, B. algicola KMM 3737T and B. hwajinpoensis SW-72T as genus Lottiidibacillus.</title>
        <authorList>
            <person name="Liu R."/>
            <person name="Huang Z."/>
        </authorList>
    </citation>
    <scope>NUCLEOTIDE SEQUENCE [LARGE SCALE GENOMIC DNA]</scope>
    <source>
        <strain evidence="1 2">BH030017</strain>
    </source>
</reference>